<dbReference type="SUPFAM" id="SSF51905">
    <property type="entry name" value="FAD/NAD(P)-binding domain"/>
    <property type="match status" value="1"/>
</dbReference>
<dbReference type="NCBIfam" id="TIGR01790">
    <property type="entry name" value="carotene-cycl"/>
    <property type="match status" value="1"/>
</dbReference>
<dbReference type="InterPro" id="IPR036188">
    <property type="entry name" value="FAD/NAD-bd_sf"/>
</dbReference>
<dbReference type="AlphaFoldDB" id="A0A5J4YUC9"/>
<protein>
    <recommendedName>
        <fullName evidence="3">lycopene beta-cyclase</fullName>
        <ecNumber evidence="3">5.5.1.19</ecNumber>
    </recommendedName>
</protein>
<evidence type="ECO:0000256" key="3">
    <source>
        <dbReference type="ARBA" id="ARBA00012242"/>
    </source>
</evidence>
<keyword evidence="5" id="KW-0520">NAD</keyword>
<evidence type="ECO:0000256" key="7">
    <source>
        <dbReference type="SAM" id="MobiDB-lite"/>
    </source>
</evidence>
<evidence type="ECO:0000256" key="5">
    <source>
        <dbReference type="ARBA" id="ARBA00023027"/>
    </source>
</evidence>
<comment type="pathway">
    <text evidence="6">Carotenoid biosynthesis; beta-zeacarotene biosynthesis.</text>
</comment>
<evidence type="ECO:0000256" key="4">
    <source>
        <dbReference type="ARBA" id="ARBA00022746"/>
    </source>
</evidence>
<dbReference type="InterPro" id="IPR010108">
    <property type="entry name" value="Lycopene_cyclase_b/e"/>
</dbReference>
<name>A0A5J4YUC9_PORPP</name>
<dbReference type="PANTHER" id="PTHR39757:SF5">
    <property type="entry name" value="OS02G0190600 PROTEIN"/>
    <property type="match status" value="1"/>
</dbReference>
<dbReference type="GO" id="GO:0016117">
    <property type="term" value="P:carotenoid biosynthetic process"/>
    <property type="evidence" value="ECO:0007669"/>
    <property type="project" value="UniProtKB-KW"/>
</dbReference>
<evidence type="ECO:0000313" key="8">
    <source>
        <dbReference type="EMBL" id="KAA8495109.1"/>
    </source>
</evidence>
<dbReference type="OrthoDB" id="1716816at2759"/>
<dbReference type="GO" id="GO:0016860">
    <property type="term" value="F:intramolecular oxidoreductase activity"/>
    <property type="evidence" value="ECO:0007669"/>
    <property type="project" value="UniProtKB-ARBA"/>
</dbReference>
<dbReference type="Proteomes" id="UP000324585">
    <property type="component" value="Unassembled WGS sequence"/>
</dbReference>
<proteinExistence type="inferred from homology"/>
<evidence type="ECO:0000256" key="2">
    <source>
        <dbReference type="ARBA" id="ARBA00006599"/>
    </source>
</evidence>
<organism evidence="8 9">
    <name type="scientific">Porphyridium purpureum</name>
    <name type="common">Red alga</name>
    <name type="synonym">Porphyridium cruentum</name>
    <dbReference type="NCBI Taxonomy" id="35688"/>
    <lineage>
        <taxon>Eukaryota</taxon>
        <taxon>Rhodophyta</taxon>
        <taxon>Bangiophyceae</taxon>
        <taxon>Porphyridiales</taxon>
        <taxon>Porphyridiaceae</taxon>
        <taxon>Porphyridium</taxon>
    </lineage>
</organism>
<keyword evidence="9" id="KW-1185">Reference proteome</keyword>
<dbReference type="EC" id="5.5.1.19" evidence="3"/>
<evidence type="ECO:0000256" key="6">
    <source>
        <dbReference type="ARBA" id="ARBA00037906"/>
    </source>
</evidence>
<dbReference type="EMBL" id="VRMN01000004">
    <property type="protein sequence ID" value="KAA8495109.1"/>
    <property type="molecule type" value="Genomic_DNA"/>
</dbReference>
<evidence type="ECO:0000313" key="9">
    <source>
        <dbReference type="Proteomes" id="UP000324585"/>
    </source>
</evidence>
<feature type="region of interest" description="Disordered" evidence="7">
    <location>
        <begin position="237"/>
        <end position="256"/>
    </location>
</feature>
<comment type="caution">
    <text evidence="8">The sequence shown here is derived from an EMBL/GenBank/DDBJ whole genome shotgun (WGS) entry which is preliminary data.</text>
</comment>
<dbReference type="OMA" id="FVLMDFR"/>
<accession>A0A5J4YUC9</accession>
<dbReference type="Gene3D" id="3.50.50.60">
    <property type="entry name" value="FAD/NAD(P)-binding domain"/>
    <property type="match status" value="1"/>
</dbReference>
<keyword evidence="4" id="KW-0125">Carotenoid biosynthesis</keyword>
<feature type="region of interest" description="Disordered" evidence="7">
    <location>
        <begin position="1"/>
        <end position="23"/>
    </location>
</feature>
<dbReference type="GO" id="GO:0016705">
    <property type="term" value="F:oxidoreductase activity, acting on paired donors, with incorporation or reduction of molecular oxygen"/>
    <property type="evidence" value="ECO:0007669"/>
    <property type="project" value="InterPro"/>
</dbReference>
<gene>
    <name evidence="8" type="ORF">FVE85_3350</name>
</gene>
<sequence>MKERRTGTGTGTKMAAVRSSEGHGLVRSHEPHVWYCTAFQGWSAAAQRNRPLDSSVWTQTARAKCGLQDSRLRVHGGMRRACTHVSVRMQMPQIKEVPTSDAEKLDGGDEDVFDVVVIGGGPAGLSLAAELGAQSRASGGEAARTKVLLLDATLDRRWLPNYGVWVDEYETTGYGDCVRNVWPRTTVFLAPDGEQTKTVLERPYARVDPIRLKQTMLDRCAQAGVVVRHARVNTVEKVDSSSRGRGGSSGDGGMEKQLSRLTCTDCASEVRSTLQARLVVDSTGHALEDRIEFETKHDPGYQGAYGIECDVASHPFALDEMLLMDYRSDHMKGSPEEVEEAEKVPLFLYVMPSSPTRIFVEETSLVARPAVPFDYLKRQLYKRLEHYGVRVERVLEEEFCLIPMGGALPKLDQPVLGYGGAAGFVHPATGYSLTRSLNASPATAAQILSALSAPSARGSASLSEALWRETIWTRERLLQRDFLVFGGEFLIDQRLSMIRSFFSAFFDLPTPLWSAYLAFGLLSPVERVEYGLRMFVLMDIPAKSAILQAALLGPHSHRLFRSILPFLLRQ</sequence>
<reference evidence="9" key="1">
    <citation type="journal article" date="2019" name="Nat. Commun.">
        <title>Expansion of phycobilisome linker gene families in mesophilic red algae.</title>
        <authorList>
            <person name="Lee J."/>
            <person name="Kim D."/>
            <person name="Bhattacharya D."/>
            <person name="Yoon H.S."/>
        </authorList>
    </citation>
    <scope>NUCLEOTIDE SEQUENCE [LARGE SCALE GENOMIC DNA]</scope>
    <source>
        <strain evidence="9">CCMP 1328</strain>
    </source>
</reference>
<evidence type="ECO:0000256" key="1">
    <source>
        <dbReference type="ARBA" id="ARBA00005089"/>
    </source>
</evidence>
<comment type="similarity">
    <text evidence="2">Belongs to the lycopene cyclase family.</text>
</comment>
<dbReference type="PANTHER" id="PTHR39757">
    <property type="match status" value="1"/>
</dbReference>
<dbReference type="Pfam" id="PF05834">
    <property type="entry name" value="Lycopene_cycl"/>
    <property type="match status" value="1"/>
</dbReference>
<comment type="pathway">
    <text evidence="1">Carotenoid biosynthesis; beta-carotene biosynthesis.</text>
</comment>